<dbReference type="AlphaFoldDB" id="A0A3T0KSZ8"/>
<dbReference type="PANTHER" id="PTHR30383">
    <property type="entry name" value="THIOESTERASE 1/PROTEASE 1/LYSOPHOSPHOLIPASE L1"/>
    <property type="match status" value="1"/>
</dbReference>
<evidence type="ECO:0000256" key="1">
    <source>
        <dbReference type="SAM" id="Phobius"/>
    </source>
</evidence>
<reference evidence="3 4" key="1">
    <citation type="submission" date="2018-01" db="EMBL/GenBank/DDBJ databases">
        <title>Bacillus asahii Genome sequencing and assembly.</title>
        <authorList>
            <person name="Jiang H."/>
            <person name="Feng Y."/>
            <person name="Zhao F."/>
            <person name="Lin X."/>
        </authorList>
    </citation>
    <scope>NUCLEOTIDE SEQUENCE [LARGE SCALE GENOMIC DNA]</scope>
    <source>
        <strain evidence="3 4">OM18</strain>
    </source>
</reference>
<dbReference type="InterPro" id="IPR013830">
    <property type="entry name" value="SGNH_hydro"/>
</dbReference>
<accession>A0A3T0KSZ8</accession>
<proteinExistence type="predicted"/>
<gene>
    <name evidence="3" type="ORF">BAOM_2918</name>
</gene>
<dbReference type="Proteomes" id="UP000283095">
    <property type="component" value="Chromosome"/>
</dbReference>
<evidence type="ECO:0000259" key="2">
    <source>
        <dbReference type="Pfam" id="PF13472"/>
    </source>
</evidence>
<dbReference type="EMBL" id="CP026095">
    <property type="protein sequence ID" value="AZV43527.1"/>
    <property type="molecule type" value="Genomic_DNA"/>
</dbReference>
<organism evidence="3 4">
    <name type="scientific">Peribacillus asahii</name>
    <dbReference type="NCBI Taxonomy" id="228899"/>
    <lineage>
        <taxon>Bacteria</taxon>
        <taxon>Bacillati</taxon>
        <taxon>Bacillota</taxon>
        <taxon>Bacilli</taxon>
        <taxon>Bacillales</taxon>
        <taxon>Bacillaceae</taxon>
        <taxon>Peribacillus</taxon>
    </lineage>
</organism>
<dbReference type="Pfam" id="PF13472">
    <property type="entry name" value="Lipase_GDSL_2"/>
    <property type="match status" value="1"/>
</dbReference>
<dbReference type="KEGG" id="pasa:BAOM_2918"/>
<evidence type="ECO:0000313" key="4">
    <source>
        <dbReference type="Proteomes" id="UP000283095"/>
    </source>
</evidence>
<name>A0A3T0KSZ8_9BACI</name>
<protein>
    <submittedName>
        <fullName evidence="3">GDSL family lipase</fullName>
    </submittedName>
</protein>
<evidence type="ECO:0000313" key="3">
    <source>
        <dbReference type="EMBL" id="AZV43527.1"/>
    </source>
</evidence>
<keyword evidence="1" id="KW-0472">Membrane</keyword>
<keyword evidence="1" id="KW-1133">Transmembrane helix</keyword>
<dbReference type="SUPFAM" id="SSF52266">
    <property type="entry name" value="SGNH hydrolase"/>
    <property type="match status" value="1"/>
</dbReference>
<dbReference type="PANTHER" id="PTHR30383:SF27">
    <property type="entry name" value="SPORE GERMINATION LIPASE LIPC"/>
    <property type="match status" value="1"/>
</dbReference>
<feature type="transmembrane region" description="Helical" evidence="1">
    <location>
        <begin position="20"/>
        <end position="40"/>
    </location>
</feature>
<dbReference type="InterPro" id="IPR051532">
    <property type="entry name" value="Ester_Hydrolysis_Enzymes"/>
</dbReference>
<dbReference type="GO" id="GO:0004622">
    <property type="term" value="F:phosphatidylcholine lysophospholipase activity"/>
    <property type="evidence" value="ECO:0007669"/>
    <property type="project" value="TreeGrafter"/>
</dbReference>
<dbReference type="Gene3D" id="3.40.50.1110">
    <property type="entry name" value="SGNH hydrolase"/>
    <property type="match status" value="1"/>
</dbReference>
<dbReference type="CDD" id="cd04506">
    <property type="entry name" value="SGNH_hydrolase_YpmR_like"/>
    <property type="match status" value="1"/>
</dbReference>
<keyword evidence="1" id="KW-0812">Transmembrane</keyword>
<dbReference type="InterPro" id="IPR036514">
    <property type="entry name" value="SGNH_hydro_sf"/>
</dbReference>
<sequence length="274" mass="30966">METLECFGGMKVSRWRVRIVTVFSALLGLLWMGCLSWAIVDYYHGEASGVEDLSAQPIEKRPDEFTVVALGDSLTRGTGDETGKGYVGTVTEELEKKFDHPITVQNLGIKGLVSAQLAEQVQEREVERQLQRADAILVTIGGNDLFQKGDTLLNLDSTTISKLQKNYLVHLDEILSTIRQNNSSAQLFMLGLYNPFIELDENGEMNAIVRQWNNETAEVLAKYEDMVFVPTFDLFQLSVNEYLYSDRFHPNSAGYRLMAERIAPLIEWEAKDDE</sequence>
<feature type="domain" description="SGNH hydrolase-type esterase" evidence="2">
    <location>
        <begin position="69"/>
        <end position="257"/>
    </location>
</feature>